<comment type="similarity">
    <text evidence="8">Belongs to the MobA family.</text>
</comment>
<evidence type="ECO:0000256" key="1">
    <source>
        <dbReference type="ARBA" id="ARBA00022490"/>
    </source>
</evidence>
<keyword evidence="3 8" id="KW-0479">Metal-binding</keyword>
<comment type="caution">
    <text evidence="10">The sequence shown here is derived from an EMBL/GenBank/DDBJ whole genome shotgun (WGS) entry which is preliminary data.</text>
</comment>
<comment type="subunit">
    <text evidence="8">Monomer.</text>
</comment>
<evidence type="ECO:0000256" key="2">
    <source>
        <dbReference type="ARBA" id="ARBA00022679"/>
    </source>
</evidence>
<feature type="binding site" evidence="8">
    <location>
        <position position="49"/>
    </location>
    <ligand>
        <name>GTP</name>
        <dbReference type="ChEBI" id="CHEBI:37565"/>
    </ligand>
</feature>
<keyword evidence="10" id="KW-0548">Nucleotidyltransferase</keyword>
<protein>
    <recommendedName>
        <fullName evidence="8">Molybdenum cofactor guanylyltransferase</fullName>
        <shortName evidence="8">MoCo guanylyltransferase</shortName>
        <ecNumber evidence="8">2.7.7.77</ecNumber>
    </recommendedName>
    <alternativeName>
        <fullName evidence="8">GTP:molybdopterin guanylyltransferase</fullName>
    </alternativeName>
    <alternativeName>
        <fullName evidence="8">Mo-MPT guanylyltransferase</fullName>
    </alternativeName>
    <alternativeName>
        <fullName evidence="8">Molybdopterin guanylyltransferase</fullName>
    </alternativeName>
    <alternativeName>
        <fullName evidence="8">Molybdopterin-guanine dinucleotide synthase</fullName>
        <shortName evidence="8">MGD synthase</shortName>
    </alternativeName>
</protein>
<evidence type="ECO:0000256" key="5">
    <source>
        <dbReference type="ARBA" id="ARBA00022842"/>
    </source>
</evidence>
<dbReference type="InterPro" id="IPR029044">
    <property type="entry name" value="Nucleotide-diphossugar_trans"/>
</dbReference>
<gene>
    <name evidence="8" type="primary">mobA</name>
    <name evidence="10" type="ORF">GGR23_001749</name>
</gene>
<dbReference type="PANTHER" id="PTHR19136:SF81">
    <property type="entry name" value="MOLYBDENUM COFACTOR GUANYLYLTRANSFERASE"/>
    <property type="match status" value="1"/>
</dbReference>
<dbReference type="Gene3D" id="3.90.550.10">
    <property type="entry name" value="Spore Coat Polysaccharide Biosynthesis Protein SpsA, Chain A"/>
    <property type="match status" value="1"/>
</dbReference>
<feature type="binding site" evidence="8">
    <location>
        <position position="98"/>
    </location>
    <ligand>
        <name>GTP</name>
        <dbReference type="ChEBI" id="CHEBI:37565"/>
    </ligand>
</feature>
<reference evidence="10 11" key="1">
    <citation type="submission" date="2020-08" db="EMBL/GenBank/DDBJ databases">
        <title>Genomic Encyclopedia of Type Strains, Phase IV (KMG-IV): sequencing the most valuable type-strain genomes for metagenomic binning, comparative biology and taxonomic classification.</title>
        <authorList>
            <person name="Goeker M."/>
        </authorList>
    </citation>
    <scope>NUCLEOTIDE SEQUENCE [LARGE SCALE GENOMIC DNA]</scope>
    <source>
        <strain evidence="10 11">DSM 29853</strain>
    </source>
</reference>
<feature type="binding site" evidence="8">
    <location>
        <position position="65"/>
    </location>
    <ligand>
        <name>GTP</name>
        <dbReference type="ChEBI" id="CHEBI:37565"/>
    </ligand>
</feature>
<feature type="binding site" evidence="8">
    <location>
        <position position="21"/>
    </location>
    <ligand>
        <name>GTP</name>
        <dbReference type="ChEBI" id="CHEBI:37565"/>
    </ligand>
</feature>
<accession>A0A7W6J5U8</accession>
<dbReference type="GO" id="GO:0061603">
    <property type="term" value="F:molybdenum cofactor guanylyltransferase activity"/>
    <property type="evidence" value="ECO:0007669"/>
    <property type="project" value="UniProtKB-EC"/>
</dbReference>
<evidence type="ECO:0000313" key="10">
    <source>
        <dbReference type="EMBL" id="MBB4064562.1"/>
    </source>
</evidence>
<feature type="domain" description="MobA-like NTP transferase" evidence="9">
    <location>
        <begin position="6"/>
        <end position="163"/>
    </location>
</feature>
<keyword evidence="2 8" id="KW-0808">Transferase</keyword>
<organism evidence="10 11">
    <name type="scientific">Gellertiella hungarica</name>
    <dbReference type="NCBI Taxonomy" id="1572859"/>
    <lineage>
        <taxon>Bacteria</taxon>
        <taxon>Pseudomonadati</taxon>
        <taxon>Pseudomonadota</taxon>
        <taxon>Alphaproteobacteria</taxon>
        <taxon>Hyphomicrobiales</taxon>
        <taxon>Rhizobiaceae</taxon>
        <taxon>Gellertiella</taxon>
    </lineage>
</organism>
<proteinExistence type="inferred from homology"/>
<dbReference type="GO" id="GO:1902758">
    <property type="term" value="P:bis(molybdopterin guanine dinucleotide)molybdenum biosynthetic process"/>
    <property type="evidence" value="ECO:0007669"/>
    <property type="project" value="TreeGrafter"/>
</dbReference>
<keyword evidence="6 8" id="KW-0342">GTP-binding</keyword>
<dbReference type="EC" id="2.7.7.77" evidence="8"/>
<evidence type="ECO:0000313" key="11">
    <source>
        <dbReference type="Proteomes" id="UP000528286"/>
    </source>
</evidence>
<dbReference type="GO" id="GO:0005737">
    <property type="term" value="C:cytoplasm"/>
    <property type="evidence" value="ECO:0007669"/>
    <property type="project" value="UniProtKB-SubCell"/>
</dbReference>
<dbReference type="GO" id="GO:0005525">
    <property type="term" value="F:GTP binding"/>
    <property type="evidence" value="ECO:0007669"/>
    <property type="project" value="UniProtKB-UniRule"/>
</dbReference>
<dbReference type="SUPFAM" id="SSF53448">
    <property type="entry name" value="Nucleotide-diphospho-sugar transferases"/>
    <property type="match status" value="1"/>
</dbReference>
<comment type="catalytic activity">
    <reaction evidence="8">
        <text>Mo-molybdopterin + GTP + H(+) = Mo-molybdopterin guanine dinucleotide + diphosphate</text>
        <dbReference type="Rhea" id="RHEA:34243"/>
        <dbReference type="ChEBI" id="CHEBI:15378"/>
        <dbReference type="ChEBI" id="CHEBI:33019"/>
        <dbReference type="ChEBI" id="CHEBI:37565"/>
        <dbReference type="ChEBI" id="CHEBI:71302"/>
        <dbReference type="ChEBI" id="CHEBI:71310"/>
        <dbReference type="EC" id="2.7.7.77"/>
    </reaction>
</comment>
<dbReference type="AlphaFoldDB" id="A0A7W6J5U8"/>
<evidence type="ECO:0000259" key="9">
    <source>
        <dbReference type="Pfam" id="PF12804"/>
    </source>
</evidence>
<comment type="cofactor">
    <cofactor evidence="8">
        <name>Mg(2+)</name>
        <dbReference type="ChEBI" id="CHEBI:18420"/>
    </cofactor>
</comment>
<evidence type="ECO:0000256" key="6">
    <source>
        <dbReference type="ARBA" id="ARBA00023134"/>
    </source>
</evidence>
<evidence type="ECO:0000256" key="7">
    <source>
        <dbReference type="ARBA" id="ARBA00023150"/>
    </source>
</evidence>
<evidence type="ECO:0000256" key="4">
    <source>
        <dbReference type="ARBA" id="ARBA00022741"/>
    </source>
</evidence>
<dbReference type="RefSeq" id="WP_183365828.1">
    <property type="nucleotide sequence ID" value="NZ_JACIEZ010000003.1"/>
</dbReference>
<dbReference type="NCBIfam" id="TIGR02665">
    <property type="entry name" value="molyb_mobA"/>
    <property type="match status" value="1"/>
</dbReference>
<keyword evidence="7 8" id="KW-0501">Molybdenum cofactor biosynthesis</keyword>
<evidence type="ECO:0000256" key="8">
    <source>
        <dbReference type="HAMAP-Rule" id="MF_00316"/>
    </source>
</evidence>
<evidence type="ECO:0000256" key="3">
    <source>
        <dbReference type="ARBA" id="ARBA00022723"/>
    </source>
</evidence>
<keyword evidence="11" id="KW-1185">Reference proteome</keyword>
<dbReference type="EMBL" id="JACIEZ010000003">
    <property type="protein sequence ID" value="MBB4064562.1"/>
    <property type="molecule type" value="Genomic_DNA"/>
</dbReference>
<dbReference type="Pfam" id="PF12804">
    <property type="entry name" value="NTP_transf_3"/>
    <property type="match status" value="1"/>
</dbReference>
<comment type="function">
    <text evidence="8">Transfers a GMP moiety from GTP to Mo-molybdopterin (Mo-MPT) cofactor (Moco or molybdenum cofactor) to form Mo-molybdopterin guanine dinucleotide (Mo-MGD) cofactor.</text>
</comment>
<feature type="binding site" evidence="8">
    <location>
        <position position="98"/>
    </location>
    <ligand>
        <name>Mg(2+)</name>
        <dbReference type="ChEBI" id="CHEBI:18420"/>
    </ligand>
</feature>
<feature type="binding site" evidence="8">
    <location>
        <begin position="9"/>
        <end position="11"/>
    </location>
    <ligand>
        <name>GTP</name>
        <dbReference type="ChEBI" id="CHEBI:37565"/>
    </ligand>
</feature>
<keyword evidence="4 8" id="KW-0547">Nucleotide-binding</keyword>
<dbReference type="Proteomes" id="UP000528286">
    <property type="component" value="Unassembled WGS sequence"/>
</dbReference>
<comment type="subcellular location">
    <subcellularLocation>
        <location evidence="8">Cytoplasm</location>
    </subcellularLocation>
</comment>
<dbReference type="CDD" id="cd02503">
    <property type="entry name" value="MobA"/>
    <property type="match status" value="1"/>
</dbReference>
<dbReference type="InterPro" id="IPR025877">
    <property type="entry name" value="MobA-like_NTP_Trfase"/>
</dbReference>
<dbReference type="PANTHER" id="PTHR19136">
    <property type="entry name" value="MOLYBDENUM COFACTOR GUANYLYLTRANSFERASE"/>
    <property type="match status" value="1"/>
</dbReference>
<comment type="domain">
    <text evidence="8">The N-terminal domain determines nucleotide recognition and specific binding, while the C-terminal domain determines the specific binding to the target protein.</text>
</comment>
<dbReference type="GO" id="GO:0046872">
    <property type="term" value="F:metal ion binding"/>
    <property type="evidence" value="ECO:0007669"/>
    <property type="project" value="UniProtKB-KW"/>
</dbReference>
<dbReference type="HAMAP" id="MF_00316">
    <property type="entry name" value="MobA"/>
    <property type="match status" value="1"/>
</dbReference>
<dbReference type="InterPro" id="IPR013482">
    <property type="entry name" value="Molybde_CF_guanTrfase"/>
</dbReference>
<sequence>MSAPLGIVLAGGLSRRMGQDKTALPFGDDTLLGHALARLGAQCARVAVNAGSRAGLPSGVDVIPDDIAGYAGPLAGVAAGLAQARRLGFSRVVTIAADTPFFPETLVAALCAAATEPDAIAVAEIGGEWHPAFALWPVALEDDLRHWLSDPGNRRLKAFIRRHPHRAVSFPLIPTGEGAIDPFFNINTPDDYRRALALREIMA</sequence>
<name>A0A7W6J5U8_9HYPH</name>
<keyword evidence="5 8" id="KW-0460">Magnesium</keyword>
<keyword evidence="1 8" id="KW-0963">Cytoplasm</keyword>